<dbReference type="RefSeq" id="WP_008791028.1">
    <property type="nucleotide sequence ID" value="NZ_CP083622.1"/>
</dbReference>
<dbReference type="AlphaFoldDB" id="A0A3E3E9L7"/>
<name>A0A3E3E9L7_9FIRM</name>
<dbReference type="InterPro" id="IPR010982">
    <property type="entry name" value="Lambda_DNA-bd_dom_sf"/>
</dbReference>
<dbReference type="Proteomes" id="UP000261032">
    <property type="component" value="Unassembled WGS sequence"/>
</dbReference>
<evidence type="ECO:0000313" key="2">
    <source>
        <dbReference type="EMBL" id="RGD79311.1"/>
    </source>
</evidence>
<proteinExistence type="predicted"/>
<dbReference type="CDD" id="cd00093">
    <property type="entry name" value="HTH_XRE"/>
    <property type="match status" value="1"/>
</dbReference>
<protein>
    <submittedName>
        <fullName evidence="2">XRE family transcriptional regulator</fullName>
    </submittedName>
</protein>
<comment type="caution">
    <text evidence="2">The sequence shown here is derived from an EMBL/GenBank/DDBJ whole genome shotgun (WGS) entry which is preliminary data.</text>
</comment>
<dbReference type="SMART" id="SM00530">
    <property type="entry name" value="HTH_XRE"/>
    <property type="match status" value="1"/>
</dbReference>
<dbReference type="InterPro" id="IPR001387">
    <property type="entry name" value="Cro/C1-type_HTH"/>
</dbReference>
<reference evidence="2 3" key="1">
    <citation type="submission" date="2018-08" db="EMBL/GenBank/DDBJ databases">
        <title>A genome reference for cultivated species of the human gut microbiota.</title>
        <authorList>
            <person name="Zou Y."/>
            <person name="Xue W."/>
            <person name="Luo G."/>
        </authorList>
    </citation>
    <scope>NUCLEOTIDE SEQUENCE [LARGE SCALE GENOMIC DNA]</scope>
    <source>
        <strain evidence="2 3">OM06-4</strain>
    </source>
</reference>
<dbReference type="Pfam" id="PF13443">
    <property type="entry name" value="HTH_26"/>
    <property type="match status" value="1"/>
</dbReference>
<dbReference type="Gene3D" id="1.10.260.40">
    <property type="entry name" value="lambda repressor-like DNA-binding domains"/>
    <property type="match status" value="1"/>
</dbReference>
<dbReference type="EMBL" id="QUSL01000037">
    <property type="protein sequence ID" value="RGD79311.1"/>
    <property type="molecule type" value="Genomic_DNA"/>
</dbReference>
<evidence type="ECO:0000259" key="1">
    <source>
        <dbReference type="PROSITE" id="PS50943"/>
    </source>
</evidence>
<organism evidence="2 3">
    <name type="scientific">Thomasclavelia ramosa</name>
    <dbReference type="NCBI Taxonomy" id="1547"/>
    <lineage>
        <taxon>Bacteria</taxon>
        <taxon>Bacillati</taxon>
        <taxon>Bacillota</taxon>
        <taxon>Erysipelotrichia</taxon>
        <taxon>Erysipelotrichales</taxon>
        <taxon>Coprobacillaceae</taxon>
        <taxon>Thomasclavelia</taxon>
    </lineage>
</organism>
<gene>
    <name evidence="2" type="ORF">DXB93_16200</name>
</gene>
<dbReference type="SUPFAM" id="SSF47413">
    <property type="entry name" value="lambda repressor-like DNA-binding domains"/>
    <property type="match status" value="1"/>
</dbReference>
<dbReference type="GO" id="GO:0003677">
    <property type="term" value="F:DNA binding"/>
    <property type="evidence" value="ECO:0007669"/>
    <property type="project" value="InterPro"/>
</dbReference>
<accession>A0A3E3E9L7</accession>
<sequence length="74" mass="8804">MIKIYLSKLLGERRISQLELARKTGIRPATINEMYWEFAERVNLEHIDLICNTLGCRIEDFMEVVYENNDEKIN</sequence>
<evidence type="ECO:0000313" key="3">
    <source>
        <dbReference type="Proteomes" id="UP000261032"/>
    </source>
</evidence>
<feature type="domain" description="HTH cro/C1-type" evidence="1">
    <location>
        <begin position="6"/>
        <end position="61"/>
    </location>
</feature>
<dbReference type="PROSITE" id="PS50943">
    <property type="entry name" value="HTH_CROC1"/>
    <property type="match status" value="1"/>
</dbReference>